<dbReference type="Gene3D" id="1.10.1410.40">
    <property type="match status" value="1"/>
</dbReference>
<sequence length="253" mass="29527">DAWFIVPKPKNSPDFEDKFWRLAFHEQERELIHGKGNLKPICRLLKKMRDSQGWFPLESYYIKTFLMWEVMEQEPEFWTQRLSFLFLQMIDKLQEKIKEGCIKYFWDTRYNLLEGMTQTQLGNYVGRINKIKKILNKKIFEADVCDPFAIAELIDLGESTKINKSLEERRECGSSTFTCPSCLEHMITGWGTGHDSNPPPCIPSLAKKQKEKANELEQEVSVDEIVNIAKGISRCSECDVDDVEKWLLCDAND</sequence>
<organism evidence="3 4">
    <name type="scientific">Timema podura</name>
    <name type="common">Walking stick</name>
    <dbReference type="NCBI Taxonomy" id="61482"/>
    <lineage>
        <taxon>Eukaryota</taxon>
        <taxon>Metazoa</taxon>
        <taxon>Ecdysozoa</taxon>
        <taxon>Arthropoda</taxon>
        <taxon>Hexapoda</taxon>
        <taxon>Insecta</taxon>
        <taxon>Pterygota</taxon>
        <taxon>Neoptera</taxon>
        <taxon>Polyneoptera</taxon>
        <taxon>Phasmatodea</taxon>
        <taxon>Timematodea</taxon>
        <taxon>Timematoidea</taxon>
        <taxon>Timematidae</taxon>
        <taxon>Timema</taxon>
    </lineage>
</organism>
<name>A0ABN7NYH3_TIMPD</name>
<dbReference type="PANTHER" id="PTHR10656:SF42">
    <property type="entry name" value="CYCLIC GMP-AMP SYNTHASE-LIKE PROTEIN-RELATED"/>
    <property type="match status" value="1"/>
</dbReference>
<evidence type="ECO:0000313" key="3">
    <source>
        <dbReference type="EMBL" id="CAG2059307.1"/>
    </source>
</evidence>
<feature type="non-terminal residue" evidence="3">
    <location>
        <position position="1"/>
    </location>
</feature>
<evidence type="ECO:0000313" key="4">
    <source>
        <dbReference type="Proteomes" id="UP001153148"/>
    </source>
</evidence>
<comment type="similarity">
    <text evidence="1">Belongs to the mab-21 family.</text>
</comment>
<dbReference type="EMBL" id="CAJPIN010009172">
    <property type="protein sequence ID" value="CAG2059307.1"/>
    <property type="molecule type" value="Genomic_DNA"/>
</dbReference>
<feature type="domain" description="Mab-21-like HhH/H2TH-like" evidence="2">
    <location>
        <begin position="38"/>
        <end position="129"/>
    </location>
</feature>
<protein>
    <recommendedName>
        <fullName evidence="2">Mab-21-like HhH/H2TH-like domain-containing protein</fullName>
    </recommendedName>
</protein>
<proteinExistence type="inferred from homology"/>
<keyword evidence="4" id="KW-1185">Reference proteome</keyword>
<dbReference type="Pfam" id="PF20266">
    <property type="entry name" value="Mab-21_C"/>
    <property type="match status" value="1"/>
</dbReference>
<evidence type="ECO:0000259" key="2">
    <source>
        <dbReference type="Pfam" id="PF20266"/>
    </source>
</evidence>
<comment type="caution">
    <text evidence="3">The sequence shown here is derived from an EMBL/GenBank/DDBJ whole genome shotgun (WGS) entry which is preliminary data.</text>
</comment>
<dbReference type="InterPro" id="IPR046906">
    <property type="entry name" value="Mab-21_HhH/H2TH-like"/>
</dbReference>
<gene>
    <name evidence="3" type="ORF">TPAB3V08_LOCUS6271</name>
</gene>
<reference evidence="3" key="1">
    <citation type="submission" date="2021-03" db="EMBL/GenBank/DDBJ databases">
        <authorList>
            <person name="Tran Van P."/>
        </authorList>
    </citation>
    <scope>NUCLEOTIDE SEQUENCE</scope>
</reference>
<dbReference type="PANTHER" id="PTHR10656">
    <property type="entry name" value="CELL FATE DETERMINING PROTEIN MAB21-RELATED"/>
    <property type="match status" value="1"/>
</dbReference>
<dbReference type="Proteomes" id="UP001153148">
    <property type="component" value="Unassembled WGS sequence"/>
</dbReference>
<accession>A0ABN7NYH3</accession>
<evidence type="ECO:0000256" key="1">
    <source>
        <dbReference type="ARBA" id="ARBA00008307"/>
    </source>
</evidence>